<evidence type="ECO:0008006" key="5">
    <source>
        <dbReference type="Google" id="ProtNLM"/>
    </source>
</evidence>
<keyword evidence="1" id="KW-1133">Transmembrane helix</keyword>
<accession>A0A5F1Y9N3</accession>
<feature type="chain" id="PRO_5043206749" description="TRL-like family protein" evidence="2">
    <location>
        <begin position="24"/>
        <end position="110"/>
    </location>
</feature>
<proteinExistence type="predicted"/>
<dbReference type="PROSITE" id="PS51257">
    <property type="entry name" value="PROKAR_LIPOPROTEIN"/>
    <property type="match status" value="1"/>
</dbReference>
<evidence type="ECO:0000313" key="4">
    <source>
        <dbReference type="Proteomes" id="UP000298277"/>
    </source>
</evidence>
<name>A0A5F1Y9N3_9LEPT</name>
<evidence type="ECO:0000256" key="1">
    <source>
        <dbReference type="SAM" id="Phobius"/>
    </source>
</evidence>
<protein>
    <recommendedName>
        <fullName evidence="5">TRL-like family protein</fullName>
    </recommendedName>
</protein>
<evidence type="ECO:0000256" key="2">
    <source>
        <dbReference type="SAM" id="SignalP"/>
    </source>
</evidence>
<gene>
    <name evidence="3" type="ORF">EHQ17_13935</name>
</gene>
<dbReference type="RefSeq" id="WP_135595618.1">
    <property type="nucleotide sequence ID" value="NZ_RQEZ01000039.1"/>
</dbReference>
<keyword evidence="1" id="KW-0472">Membrane</keyword>
<keyword evidence="4" id="KW-1185">Reference proteome</keyword>
<sequence length="110" mass="12176">MNRNLSILLFTSVLLLTSGCSSTPVFLPENQTASTAKDPNLPSYPVYGRSCGFLLFGILPIDTNERFIRAYQKMISQRKGTVSQITLQESWYWGLIGTGYCATFTGLVTP</sequence>
<organism evidence="3 4">
    <name type="scientific">Leptospira gomenensis</name>
    <dbReference type="NCBI Taxonomy" id="2484974"/>
    <lineage>
        <taxon>Bacteria</taxon>
        <taxon>Pseudomonadati</taxon>
        <taxon>Spirochaetota</taxon>
        <taxon>Spirochaetia</taxon>
        <taxon>Leptospirales</taxon>
        <taxon>Leptospiraceae</taxon>
        <taxon>Leptospira</taxon>
    </lineage>
</organism>
<dbReference type="EMBL" id="RQFA01000063">
    <property type="protein sequence ID" value="TGK31507.1"/>
    <property type="molecule type" value="Genomic_DNA"/>
</dbReference>
<dbReference type="AlphaFoldDB" id="A0A5F1Y9N3"/>
<evidence type="ECO:0000313" key="3">
    <source>
        <dbReference type="EMBL" id="TGK31507.1"/>
    </source>
</evidence>
<keyword evidence="2" id="KW-0732">Signal</keyword>
<keyword evidence="1" id="KW-0812">Transmembrane</keyword>
<reference evidence="3" key="1">
    <citation type="journal article" date="2019" name="PLoS Negl. Trop. Dis.">
        <title>Revisiting the worldwide diversity of Leptospira species in the environment.</title>
        <authorList>
            <person name="Vincent A.T."/>
            <person name="Schiettekatte O."/>
            <person name="Bourhy P."/>
            <person name="Veyrier F.J."/>
            <person name="Picardeau M."/>
        </authorList>
    </citation>
    <scope>NUCLEOTIDE SEQUENCE [LARGE SCALE GENOMIC DNA]</scope>
    <source>
        <strain evidence="3">201800299</strain>
    </source>
</reference>
<feature type="signal peptide" evidence="2">
    <location>
        <begin position="1"/>
        <end position="23"/>
    </location>
</feature>
<comment type="caution">
    <text evidence="3">The sequence shown here is derived from an EMBL/GenBank/DDBJ whole genome shotgun (WGS) entry which is preliminary data.</text>
</comment>
<dbReference type="OrthoDB" id="7065089at2"/>
<dbReference type="Proteomes" id="UP000298277">
    <property type="component" value="Unassembled WGS sequence"/>
</dbReference>
<feature type="transmembrane region" description="Helical" evidence="1">
    <location>
        <begin position="46"/>
        <end position="64"/>
    </location>
</feature>